<dbReference type="AlphaFoldDB" id="A0AAV0C632"/>
<evidence type="ECO:0000256" key="1">
    <source>
        <dbReference type="ARBA" id="ARBA00008874"/>
    </source>
</evidence>
<accession>A0AAV0C632</accession>
<dbReference type="GO" id="GO:0043539">
    <property type="term" value="F:protein serine/threonine kinase activator activity"/>
    <property type="evidence" value="ECO:0007669"/>
    <property type="project" value="InterPro"/>
</dbReference>
<dbReference type="SUPFAM" id="SSF56112">
    <property type="entry name" value="Protein kinase-like (PK-like)"/>
    <property type="match status" value="1"/>
</dbReference>
<sequence>MVDGKEEGRRDGLVTEFEFLLPNGMGRVVRSDTIVLSRDTNHHPTKVYRNSFLKSVYGRQELTFTFLTCGSGGSSSEDEGRILVYKAANTGSNELYGFGGFISCHSSVSKTFFALKVTSNPNSIRLLTRDLRQNLQVQAADPYPTHLMRAIQNFVDESSGEFCIAITPFPEHGSMRTIMKRMNGGTGGFPEDLILCALRTVLRGLAPLHDQGILHTDINAGRLYLGYDHTLGTPAISLAFRAATIDIVDDDNRTTTSSFNGLNYLPMASMSHWAAAPEVYYCPASAAADVWLVGITALELACGEALFKIANREALEAIIKHIHRTHQLPSPTPSHSNASIFPTSSSDALHDDNAASLSSPAPTSIDHQTHGKKVNSVLKHFVRTLLLSVPRPAAAHSPVPFSKNFTKMVIKCLAWDPKKRPTVAALLSQKFFKTEFRQDDSAYFYDHVKNYLT</sequence>
<comment type="similarity">
    <text evidence="1">Belongs to the protein kinase superfamily. STE Ser/Thr protein kinase family. STE20 subfamily.</text>
</comment>
<dbReference type="PANTHER" id="PTHR48014">
    <property type="entry name" value="SERINE/THREONINE-PROTEIN KINASE FRAY2"/>
    <property type="match status" value="1"/>
</dbReference>
<dbReference type="SMART" id="SM00220">
    <property type="entry name" value="S_TKc"/>
    <property type="match status" value="1"/>
</dbReference>
<dbReference type="InterPro" id="IPR000719">
    <property type="entry name" value="Prot_kinase_dom"/>
</dbReference>
<organism evidence="3 4">
    <name type="scientific">Cuscuta epithymum</name>
    <dbReference type="NCBI Taxonomy" id="186058"/>
    <lineage>
        <taxon>Eukaryota</taxon>
        <taxon>Viridiplantae</taxon>
        <taxon>Streptophyta</taxon>
        <taxon>Embryophyta</taxon>
        <taxon>Tracheophyta</taxon>
        <taxon>Spermatophyta</taxon>
        <taxon>Magnoliopsida</taxon>
        <taxon>eudicotyledons</taxon>
        <taxon>Gunneridae</taxon>
        <taxon>Pentapetalae</taxon>
        <taxon>asterids</taxon>
        <taxon>lamiids</taxon>
        <taxon>Solanales</taxon>
        <taxon>Convolvulaceae</taxon>
        <taxon>Cuscuteae</taxon>
        <taxon>Cuscuta</taxon>
        <taxon>Cuscuta subgen. Cuscuta</taxon>
    </lineage>
</organism>
<dbReference type="PANTHER" id="PTHR48014:SF26">
    <property type="entry name" value="KINASE FAMILY PROTEIN"/>
    <property type="match status" value="1"/>
</dbReference>
<feature type="domain" description="Protein kinase" evidence="2">
    <location>
        <begin position="90"/>
        <end position="432"/>
    </location>
</feature>
<dbReference type="Gene3D" id="1.10.510.10">
    <property type="entry name" value="Transferase(Phosphotransferase) domain 1"/>
    <property type="match status" value="1"/>
</dbReference>
<evidence type="ECO:0000259" key="2">
    <source>
        <dbReference type="PROSITE" id="PS50011"/>
    </source>
</evidence>
<dbReference type="GO" id="GO:0004672">
    <property type="term" value="F:protein kinase activity"/>
    <property type="evidence" value="ECO:0007669"/>
    <property type="project" value="InterPro"/>
</dbReference>
<evidence type="ECO:0000313" key="3">
    <source>
        <dbReference type="EMBL" id="CAH9064860.1"/>
    </source>
</evidence>
<dbReference type="InterPro" id="IPR011009">
    <property type="entry name" value="Kinase-like_dom_sf"/>
</dbReference>
<dbReference type="GO" id="GO:0005524">
    <property type="term" value="F:ATP binding"/>
    <property type="evidence" value="ECO:0007669"/>
    <property type="project" value="InterPro"/>
</dbReference>
<reference evidence="3" key="1">
    <citation type="submission" date="2022-07" db="EMBL/GenBank/DDBJ databases">
        <authorList>
            <person name="Macas J."/>
            <person name="Novak P."/>
            <person name="Neumann P."/>
        </authorList>
    </citation>
    <scope>NUCLEOTIDE SEQUENCE</scope>
</reference>
<gene>
    <name evidence="3" type="ORF">CEPIT_LOCUS2198</name>
</gene>
<dbReference type="Pfam" id="PF00069">
    <property type="entry name" value="Pkinase"/>
    <property type="match status" value="1"/>
</dbReference>
<protein>
    <recommendedName>
        <fullName evidence="2">Protein kinase domain-containing protein</fullName>
    </recommendedName>
</protein>
<comment type="caution">
    <text evidence="3">The sequence shown here is derived from an EMBL/GenBank/DDBJ whole genome shotgun (WGS) entry which is preliminary data.</text>
</comment>
<evidence type="ECO:0000313" key="4">
    <source>
        <dbReference type="Proteomes" id="UP001152523"/>
    </source>
</evidence>
<name>A0AAV0C632_9ASTE</name>
<dbReference type="PROSITE" id="PS50011">
    <property type="entry name" value="PROTEIN_KINASE_DOM"/>
    <property type="match status" value="1"/>
</dbReference>
<dbReference type="InterPro" id="IPR047173">
    <property type="entry name" value="STRAD_A/B-like"/>
</dbReference>
<dbReference type="EMBL" id="CAMAPF010000011">
    <property type="protein sequence ID" value="CAH9064860.1"/>
    <property type="molecule type" value="Genomic_DNA"/>
</dbReference>
<proteinExistence type="inferred from homology"/>
<dbReference type="Proteomes" id="UP001152523">
    <property type="component" value="Unassembled WGS sequence"/>
</dbReference>
<keyword evidence="4" id="KW-1185">Reference proteome</keyword>